<organism evidence="1 2">
    <name type="scientific">Lipomyces orientalis</name>
    <dbReference type="NCBI Taxonomy" id="1233043"/>
    <lineage>
        <taxon>Eukaryota</taxon>
        <taxon>Fungi</taxon>
        <taxon>Dikarya</taxon>
        <taxon>Ascomycota</taxon>
        <taxon>Saccharomycotina</taxon>
        <taxon>Lipomycetes</taxon>
        <taxon>Lipomycetales</taxon>
        <taxon>Lipomycetaceae</taxon>
        <taxon>Lipomyces</taxon>
    </lineage>
</organism>
<sequence length="256" mass="28690">MDSSERMEDSESLRHYYETTNIGDHPVSLSSGYQSSQDLSEQFYDPYADLQSRLGELQLELEDGEITEKGYKKRRALLMAAYGQNAEHSPMSLMQGSDDDILKQYEKLSQDLRTDFNVVPDTHLSVGSDHVPPEQYEAHGPVDSMYLSEDGERSSCSLSSGFPADPRANGARHPSSTYEFSKNVLQLPLEPREISEADFDPHNGNIPMTKFDNLASILRHRGRNIPKLSAILTLDSMGKEVSAITWDKLASRAEKV</sequence>
<proteinExistence type="predicted"/>
<keyword evidence="2" id="KW-1185">Reference proteome</keyword>
<gene>
    <name evidence="1" type="ORF">V1517DRAFT_17668</name>
</gene>
<comment type="caution">
    <text evidence="1">The sequence shown here is derived from an EMBL/GenBank/DDBJ whole genome shotgun (WGS) entry which is preliminary data.</text>
</comment>
<dbReference type="EMBL" id="MU970147">
    <property type="protein sequence ID" value="KAK9320040.1"/>
    <property type="molecule type" value="Genomic_DNA"/>
</dbReference>
<dbReference type="Proteomes" id="UP001489719">
    <property type="component" value="Unassembled WGS sequence"/>
</dbReference>
<evidence type="ECO:0000313" key="1">
    <source>
        <dbReference type="EMBL" id="KAK9320040.1"/>
    </source>
</evidence>
<reference evidence="2" key="1">
    <citation type="journal article" date="2024" name="Front. Bioeng. Biotechnol.">
        <title>Genome-scale model development and genomic sequencing of the oleaginous clade Lipomyces.</title>
        <authorList>
            <person name="Czajka J.J."/>
            <person name="Han Y."/>
            <person name="Kim J."/>
            <person name="Mondo S.J."/>
            <person name="Hofstad B.A."/>
            <person name="Robles A."/>
            <person name="Haridas S."/>
            <person name="Riley R."/>
            <person name="LaButti K."/>
            <person name="Pangilinan J."/>
            <person name="Andreopoulos W."/>
            <person name="Lipzen A."/>
            <person name="Yan J."/>
            <person name="Wang M."/>
            <person name="Ng V."/>
            <person name="Grigoriev I.V."/>
            <person name="Spatafora J.W."/>
            <person name="Magnuson J.K."/>
            <person name="Baker S.E."/>
            <person name="Pomraning K.R."/>
        </authorList>
    </citation>
    <scope>NUCLEOTIDE SEQUENCE [LARGE SCALE GENOMIC DNA]</scope>
    <source>
        <strain evidence="2">CBS 10300</strain>
    </source>
</reference>
<evidence type="ECO:0000313" key="2">
    <source>
        <dbReference type="Proteomes" id="UP001489719"/>
    </source>
</evidence>
<name>A0ACC3THA6_9ASCO</name>
<protein>
    <submittedName>
        <fullName evidence="1">Uncharacterized protein</fullName>
    </submittedName>
</protein>
<feature type="non-terminal residue" evidence="1">
    <location>
        <position position="256"/>
    </location>
</feature>
<accession>A0ACC3THA6</accession>